<organism evidence="1 2">
    <name type="scientific">Sipha flava</name>
    <name type="common">yellow sugarcane aphid</name>
    <dbReference type="NCBI Taxonomy" id="143950"/>
    <lineage>
        <taxon>Eukaryota</taxon>
        <taxon>Metazoa</taxon>
        <taxon>Ecdysozoa</taxon>
        <taxon>Arthropoda</taxon>
        <taxon>Hexapoda</taxon>
        <taxon>Insecta</taxon>
        <taxon>Pterygota</taxon>
        <taxon>Neoptera</taxon>
        <taxon>Paraneoptera</taxon>
        <taxon>Hemiptera</taxon>
        <taxon>Sternorrhyncha</taxon>
        <taxon>Aphidomorpha</taxon>
        <taxon>Aphidoidea</taxon>
        <taxon>Aphididae</taxon>
        <taxon>Sipha</taxon>
    </lineage>
</organism>
<gene>
    <name evidence="2" type="primary">LOC112693901</name>
</gene>
<proteinExistence type="predicted"/>
<dbReference type="RefSeq" id="XP_025424946.1">
    <property type="nucleotide sequence ID" value="XM_025569161.1"/>
</dbReference>
<reference evidence="2" key="1">
    <citation type="submission" date="2025-08" db="UniProtKB">
        <authorList>
            <consortium name="RefSeq"/>
        </authorList>
    </citation>
    <scope>IDENTIFICATION</scope>
    <source>
        <tissue evidence="2">Whole body</tissue>
    </source>
</reference>
<evidence type="ECO:0000313" key="2">
    <source>
        <dbReference type="RefSeq" id="XP_025424946.1"/>
    </source>
</evidence>
<name>A0A8B8GQQ8_9HEMI</name>
<evidence type="ECO:0000313" key="1">
    <source>
        <dbReference type="Proteomes" id="UP000694846"/>
    </source>
</evidence>
<dbReference type="AlphaFoldDB" id="A0A8B8GQQ8"/>
<dbReference type="OrthoDB" id="6628696at2759"/>
<protein>
    <submittedName>
        <fullName evidence="2">Uncharacterized protein LOC112693901</fullName>
    </submittedName>
</protein>
<keyword evidence="1" id="KW-1185">Reference proteome</keyword>
<sequence>MAKKEIVFRVRHTGVTRVALIKRTLDERYVLELDGHRATLSREGHGRWPAGRTVDAHQSEDTTAASGTGAWTRIHISYKFVYKSRFRSIHICGTDTGSSDNCVEHLCRLHYQRTSISVYKRFGSCSVQRNRIGLLVHRVITKMDCQR</sequence>
<dbReference type="Proteomes" id="UP000694846">
    <property type="component" value="Unplaced"/>
</dbReference>
<accession>A0A8B8GQQ8</accession>
<dbReference type="GeneID" id="112693901"/>